<protein>
    <submittedName>
        <fullName evidence="2">Flp family type IVb pilin</fullName>
    </submittedName>
</protein>
<dbReference type="InterPro" id="IPR007047">
    <property type="entry name" value="Flp_Fap"/>
</dbReference>
<dbReference type="Proteomes" id="UP000292639">
    <property type="component" value="Unassembled WGS sequence"/>
</dbReference>
<feature type="transmembrane region" description="Helical" evidence="1">
    <location>
        <begin position="20"/>
        <end position="44"/>
    </location>
</feature>
<gene>
    <name evidence="2" type="ORF">DNJ96_17860</name>
</gene>
<keyword evidence="1" id="KW-1133">Transmembrane helix</keyword>
<proteinExistence type="predicted"/>
<keyword evidence="3" id="KW-1185">Reference proteome</keyword>
<name>A0A4Q9QX31_9GAMM</name>
<evidence type="ECO:0000313" key="2">
    <source>
        <dbReference type="EMBL" id="TBU89072.1"/>
    </source>
</evidence>
<accession>A0A4Q9QX31</accession>
<comment type="caution">
    <text evidence="2">The sequence shown here is derived from an EMBL/GenBank/DDBJ whole genome shotgun (WGS) entry which is preliminary data.</text>
</comment>
<keyword evidence="1" id="KW-0812">Transmembrane</keyword>
<evidence type="ECO:0000313" key="3">
    <source>
        <dbReference type="Proteomes" id="UP000292639"/>
    </source>
</evidence>
<dbReference type="Pfam" id="PF04964">
    <property type="entry name" value="Flp_Fap"/>
    <property type="match status" value="1"/>
</dbReference>
<dbReference type="AlphaFoldDB" id="A0A4Q9QX31"/>
<sequence length="56" mass="5792">MKGKLFLKREDGASAIEYGIIAGLISIVIIGAASAVGTDLAAIFERIKDGIAAWDA</sequence>
<keyword evidence="1" id="KW-0472">Membrane</keyword>
<evidence type="ECO:0000256" key="1">
    <source>
        <dbReference type="SAM" id="Phobius"/>
    </source>
</evidence>
<organism evidence="2 3">
    <name type="scientific">Stutzerimonas kirkiae</name>
    <dbReference type="NCBI Taxonomy" id="2211392"/>
    <lineage>
        <taxon>Bacteria</taxon>
        <taxon>Pseudomonadati</taxon>
        <taxon>Pseudomonadota</taxon>
        <taxon>Gammaproteobacteria</taxon>
        <taxon>Pseudomonadales</taxon>
        <taxon>Pseudomonadaceae</taxon>
        <taxon>Stutzerimonas</taxon>
    </lineage>
</organism>
<dbReference type="EMBL" id="QJUP01000035">
    <property type="protein sequence ID" value="TBU89072.1"/>
    <property type="molecule type" value="Genomic_DNA"/>
</dbReference>
<reference evidence="2 3" key="1">
    <citation type="submission" date="2018-06" db="EMBL/GenBank/DDBJ databases">
        <title>Three novel Pseudomonas species isolated from symptomatic oak.</title>
        <authorList>
            <person name="Bueno-Gonzalez V."/>
            <person name="Brady C."/>
        </authorList>
    </citation>
    <scope>NUCLEOTIDE SEQUENCE [LARGE SCALE GENOMIC DNA]</scope>
    <source>
        <strain evidence="2 3">P17C</strain>
    </source>
</reference>